<reference evidence="3" key="1">
    <citation type="submission" date="2016-10" db="EMBL/GenBank/DDBJ databases">
        <authorList>
            <person name="Varghese N."/>
            <person name="Submissions S."/>
        </authorList>
    </citation>
    <scope>NUCLEOTIDE SEQUENCE [LARGE SCALE GENOMIC DNA]</scope>
    <source>
        <strain evidence="3">ATCC 25963</strain>
    </source>
</reference>
<dbReference type="EMBL" id="FOMX01000011">
    <property type="protein sequence ID" value="SFE30125.1"/>
    <property type="molecule type" value="Genomic_DNA"/>
</dbReference>
<name>A0A1I1ZEL2_9BACT</name>
<keyword evidence="3" id="KW-1185">Reference proteome</keyword>
<dbReference type="AlphaFoldDB" id="A0A1I1ZEL2"/>
<dbReference type="Proteomes" id="UP000199400">
    <property type="component" value="Unassembled WGS sequence"/>
</dbReference>
<keyword evidence="1" id="KW-1133">Transmembrane helix</keyword>
<organism evidence="2 3">
    <name type="scientific">Nannocystis exedens</name>
    <dbReference type="NCBI Taxonomy" id="54"/>
    <lineage>
        <taxon>Bacteria</taxon>
        <taxon>Pseudomonadati</taxon>
        <taxon>Myxococcota</taxon>
        <taxon>Polyangia</taxon>
        <taxon>Nannocystales</taxon>
        <taxon>Nannocystaceae</taxon>
        <taxon>Nannocystis</taxon>
    </lineage>
</organism>
<evidence type="ECO:0000256" key="1">
    <source>
        <dbReference type="SAM" id="Phobius"/>
    </source>
</evidence>
<keyword evidence="1" id="KW-0472">Membrane</keyword>
<protein>
    <recommendedName>
        <fullName evidence="4">Coenzyme Q (Ubiquinone) biosynthesis protein Coq4</fullName>
    </recommendedName>
</protein>
<proteinExistence type="predicted"/>
<sequence length="161" mass="17344">MRVRDARDAYLAENGFTTGSYDAPTTAGSLFGLRFSVPNPPAHRRAIRLHDLHHVATGFGTDHAGEAELSAWQARRGLLSAGAYVTAIVLTNVAMGAVVAPRRTWAVLRAPSTGPSLFSVEVDYDALLERTVGELRALLDVPTDGLATHRRELHPHAPRSA</sequence>
<keyword evidence="1" id="KW-0812">Transmembrane</keyword>
<feature type="transmembrane region" description="Helical" evidence="1">
    <location>
        <begin position="78"/>
        <end position="100"/>
    </location>
</feature>
<gene>
    <name evidence="2" type="ORF">SAMN02745121_03785</name>
</gene>
<evidence type="ECO:0000313" key="2">
    <source>
        <dbReference type="EMBL" id="SFE30125.1"/>
    </source>
</evidence>
<evidence type="ECO:0000313" key="3">
    <source>
        <dbReference type="Proteomes" id="UP000199400"/>
    </source>
</evidence>
<evidence type="ECO:0008006" key="4">
    <source>
        <dbReference type="Google" id="ProtNLM"/>
    </source>
</evidence>
<accession>A0A1I1ZEL2</accession>